<dbReference type="RefSeq" id="WP_187520209.1">
    <property type="nucleotide sequence ID" value="NZ_JACONW010000003.1"/>
</dbReference>
<organism evidence="5 6">
    <name type="scientific">Pseudomonas folii</name>
    <dbReference type="NCBI Taxonomy" id="2762593"/>
    <lineage>
        <taxon>Bacteria</taxon>
        <taxon>Pseudomonadati</taxon>
        <taxon>Pseudomonadota</taxon>
        <taxon>Gammaproteobacteria</taxon>
        <taxon>Pseudomonadales</taxon>
        <taxon>Pseudomonadaceae</taxon>
        <taxon>Pseudomonas</taxon>
    </lineage>
</organism>
<evidence type="ECO:0000313" key="5">
    <source>
        <dbReference type="EMBL" id="MBC3948420.1"/>
    </source>
</evidence>
<dbReference type="InterPro" id="IPR018060">
    <property type="entry name" value="HTH_AraC"/>
</dbReference>
<keyword evidence="1" id="KW-0805">Transcription regulation</keyword>
<sequence>MDKQLNELRSLAAGAENRRTETGIPRVAMVQGKIPEHMLAAVYDPMINLILQGSKSMTVGDRTLRYDPATYFVMSIELPAVGSVHPAESGEPYLAVSLTLDPTVLSTLFADLPEPASRIDKNLGFSVAPVTTELMDAWVRMLRLMGDPDAIAALSPVYEREIIFRVLQGPHGWMLREIAAPDTAMARVNTAIQWIRRDFAEPIRVESLAQRASMSVSAFHRHFKAVTNLSPLQYQKRVRLLHARTLMVGSAKSVMAAAFEVGYESATQFSRDYSRVFGLPPAKDADRIHGDTRASGNKAV</sequence>
<evidence type="ECO:0000256" key="1">
    <source>
        <dbReference type="ARBA" id="ARBA00023015"/>
    </source>
</evidence>
<dbReference type="SMART" id="SM00342">
    <property type="entry name" value="HTH_ARAC"/>
    <property type="match status" value="1"/>
</dbReference>
<comment type="caution">
    <text evidence="5">The sequence shown here is derived from an EMBL/GenBank/DDBJ whole genome shotgun (WGS) entry which is preliminary data.</text>
</comment>
<dbReference type="Pfam" id="PF12833">
    <property type="entry name" value="HTH_18"/>
    <property type="match status" value="1"/>
</dbReference>
<proteinExistence type="predicted"/>
<reference evidence="5 6" key="1">
    <citation type="submission" date="2020-08" db="EMBL/GenBank/DDBJ databases">
        <title>Putative novel bacterial strains isolated from necrotic wheat leaf tissues caused by Xanthomonas translucens.</title>
        <authorList>
            <person name="Tambong J.T."/>
        </authorList>
    </citation>
    <scope>NUCLEOTIDE SEQUENCE [LARGE SCALE GENOMIC DNA]</scope>
    <source>
        <strain evidence="5 6">DOAB 1069</strain>
    </source>
</reference>
<dbReference type="PROSITE" id="PS01124">
    <property type="entry name" value="HTH_ARAC_FAMILY_2"/>
    <property type="match status" value="1"/>
</dbReference>
<protein>
    <submittedName>
        <fullName evidence="5">AraC family transcriptional regulator</fullName>
    </submittedName>
</protein>
<evidence type="ECO:0000256" key="3">
    <source>
        <dbReference type="ARBA" id="ARBA00023163"/>
    </source>
</evidence>
<feature type="domain" description="HTH araC/xylS-type" evidence="4">
    <location>
        <begin position="189"/>
        <end position="287"/>
    </location>
</feature>
<gene>
    <name evidence="5" type="ORF">H8S59_01350</name>
</gene>
<dbReference type="InterPro" id="IPR018062">
    <property type="entry name" value="HTH_AraC-typ_CS"/>
</dbReference>
<name>A0ABR7AU31_9PSED</name>
<keyword evidence="2" id="KW-0238">DNA-binding</keyword>
<dbReference type="Proteomes" id="UP000651852">
    <property type="component" value="Unassembled WGS sequence"/>
</dbReference>
<dbReference type="PANTHER" id="PTHR43436">
    <property type="entry name" value="ARAC-FAMILY TRANSCRIPTIONAL REGULATOR"/>
    <property type="match status" value="1"/>
</dbReference>
<keyword evidence="3" id="KW-0804">Transcription</keyword>
<keyword evidence="6" id="KW-1185">Reference proteome</keyword>
<dbReference type="EMBL" id="JACONW010000003">
    <property type="protein sequence ID" value="MBC3948420.1"/>
    <property type="molecule type" value="Genomic_DNA"/>
</dbReference>
<evidence type="ECO:0000256" key="2">
    <source>
        <dbReference type="ARBA" id="ARBA00023125"/>
    </source>
</evidence>
<dbReference type="SUPFAM" id="SSF46689">
    <property type="entry name" value="Homeodomain-like"/>
    <property type="match status" value="2"/>
</dbReference>
<evidence type="ECO:0000313" key="6">
    <source>
        <dbReference type="Proteomes" id="UP000651852"/>
    </source>
</evidence>
<dbReference type="Pfam" id="PF06719">
    <property type="entry name" value="AraC_N"/>
    <property type="match status" value="1"/>
</dbReference>
<dbReference type="PANTHER" id="PTHR43436:SF1">
    <property type="entry name" value="TRANSCRIPTIONAL REGULATORY PROTEIN"/>
    <property type="match status" value="1"/>
</dbReference>
<dbReference type="Gene3D" id="1.10.10.60">
    <property type="entry name" value="Homeodomain-like"/>
    <property type="match status" value="2"/>
</dbReference>
<evidence type="ECO:0000259" key="4">
    <source>
        <dbReference type="PROSITE" id="PS01124"/>
    </source>
</evidence>
<accession>A0ABR7AU31</accession>
<dbReference type="PROSITE" id="PS00041">
    <property type="entry name" value="HTH_ARAC_FAMILY_1"/>
    <property type="match status" value="1"/>
</dbReference>
<dbReference type="InterPro" id="IPR009057">
    <property type="entry name" value="Homeodomain-like_sf"/>
</dbReference>
<dbReference type="InterPro" id="IPR009594">
    <property type="entry name" value="Tscrpt_reg_HTH_AraC_N"/>
</dbReference>